<reference evidence="6 7" key="1">
    <citation type="submission" date="2024-01" db="EMBL/GenBank/DDBJ databases">
        <authorList>
            <person name="Alioto T."/>
            <person name="Alioto T."/>
            <person name="Gomez Garrido J."/>
        </authorList>
    </citation>
    <scope>NUCLEOTIDE SEQUENCE [LARGE SCALE GENOMIC DNA]</scope>
</reference>
<feature type="coiled-coil region" evidence="4">
    <location>
        <begin position="5"/>
        <end position="60"/>
    </location>
</feature>
<dbReference type="PANTHER" id="PTHR22923:SF102">
    <property type="entry name" value="CEREBELLIN 13-RELATED"/>
    <property type="match status" value="1"/>
</dbReference>
<comment type="caution">
    <text evidence="6">The sequence shown here is derived from an EMBL/GenBank/DDBJ whole genome shotgun (WGS) entry which is preliminary data.</text>
</comment>
<accession>A0AAV1NLC2</accession>
<dbReference type="Proteomes" id="UP001314229">
    <property type="component" value="Unassembled WGS sequence"/>
</dbReference>
<evidence type="ECO:0000259" key="5">
    <source>
        <dbReference type="PROSITE" id="PS50871"/>
    </source>
</evidence>
<keyword evidence="4" id="KW-0175">Coiled coil</keyword>
<dbReference type="Gene3D" id="2.60.120.40">
    <property type="match status" value="1"/>
</dbReference>
<dbReference type="GO" id="GO:0005576">
    <property type="term" value="C:extracellular region"/>
    <property type="evidence" value="ECO:0007669"/>
    <property type="project" value="UniProtKB-SubCell"/>
</dbReference>
<evidence type="ECO:0000313" key="6">
    <source>
        <dbReference type="EMBL" id="CAK6959800.1"/>
    </source>
</evidence>
<evidence type="ECO:0000256" key="1">
    <source>
        <dbReference type="ARBA" id="ARBA00004613"/>
    </source>
</evidence>
<dbReference type="PROSITE" id="PS50871">
    <property type="entry name" value="C1Q"/>
    <property type="match status" value="1"/>
</dbReference>
<evidence type="ECO:0000313" key="7">
    <source>
        <dbReference type="Proteomes" id="UP001314229"/>
    </source>
</evidence>
<dbReference type="Pfam" id="PF00386">
    <property type="entry name" value="C1q"/>
    <property type="match status" value="1"/>
</dbReference>
<protein>
    <submittedName>
        <fullName evidence="6">Complement C1q-like protein 2</fullName>
    </submittedName>
</protein>
<dbReference type="EMBL" id="CAWUFR010000041">
    <property type="protein sequence ID" value="CAK6959800.1"/>
    <property type="molecule type" value="Genomic_DNA"/>
</dbReference>
<keyword evidence="2" id="KW-0964">Secreted</keyword>
<evidence type="ECO:0000256" key="2">
    <source>
        <dbReference type="ARBA" id="ARBA00022525"/>
    </source>
</evidence>
<dbReference type="InterPro" id="IPR050822">
    <property type="entry name" value="Cerebellin_Synaptic_Org"/>
</dbReference>
<dbReference type="InterPro" id="IPR001073">
    <property type="entry name" value="C1q_dom"/>
</dbReference>
<dbReference type="SMART" id="SM00110">
    <property type="entry name" value="C1Q"/>
    <property type="match status" value="1"/>
</dbReference>
<organism evidence="6 7">
    <name type="scientific">Scomber scombrus</name>
    <name type="common">Atlantic mackerel</name>
    <name type="synonym">Scomber vernalis</name>
    <dbReference type="NCBI Taxonomy" id="13677"/>
    <lineage>
        <taxon>Eukaryota</taxon>
        <taxon>Metazoa</taxon>
        <taxon>Chordata</taxon>
        <taxon>Craniata</taxon>
        <taxon>Vertebrata</taxon>
        <taxon>Euteleostomi</taxon>
        <taxon>Actinopterygii</taxon>
        <taxon>Neopterygii</taxon>
        <taxon>Teleostei</taxon>
        <taxon>Neoteleostei</taxon>
        <taxon>Acanthomorphata</taxon>
        <taxon>Pelagiaria</taxon>
        <taxon>Scombriformes</taxon>
        <taxon>Scombridae</taxon>
        <taxon>Scomber</taxon>
    </lineage>
</organism>
<feature type="domain" description="C1q" evidence="5">
    <location>
        <begin position="63"/>
        <end position="200"/>
    </location>
</feature>
<name>A0AAV1NLC2_SCOSC</name>
<keyword evidence="3" id="KW-0732">Signal</keyword>
<dbReference type="SUPFAM" id="SSF49842">
    <property type="entry name" value="TNF-like"/>
    <property type="match status" value="1"/>
</dbReference>
<gene>
    <name evidence="6" type="ORF">FSCOSCO3_A024961</name>
</gene>
<dbReference type="AlphaFoldDB" id="A0AAV1NLC2"/>
<evidence type="ECO:0000256" key="3">
    <source>
        <dbReference type="ARBA" id="ARBA00022729"/>
    </source>
</evidence>
<comment type="subcellular location">
    <subcellularLocation>
        <location evidence="1">Secreted</location>
    </subcellularLocation>
</comment>
<dbReference type="PRINTS" id="PR00007">
    <property type="entry name" value="COMPLEMNTC1Q"/>
</dbReference>
<dbReference type="PANTHER" id="PTHR22923">
    <property type="entry name" value="CEREBELLIN-RELATED"/>
    <property type="match status" value="1"/>
</dbReference>
<keyword evidence="7" id="KW-1185">Reference proteome</keyword>
<evidence type="ECO:0000256" key="4">
    <source>
        <dbReference type="SAM" id="Coils"/>
    </source>
</evidence>
<sequence length="200" mass="22988">MLNVFTVLKTRMKTSENVMEELKRENTDLQSIVTTFEDKSKVLETRMNASENEVEELKRHIHTDRPKVAFSFGLTNAGRIGPFNTAITLKFSKVFTNFGQAYSPITGLFTAPVRGAYYFSFTTVDTRGNTYSAIHLYHNDKRVLDNYNHSYQHGYNRLSNSLVLQLEKGDVVYMVLPEGYSVYDDSNYRSTFNGFLIFPL</sequence>
<dbReference type="InterPro" id="IPR008983">
    <property type="entry name" value="Tumour_necrosis_fac-like_dom"/>
</dbReference>
<proteinExistence type="predicted"/>